<dbReference type="Proteomes" id="UP000025748">
    <property type="component" value="Unassembled WGS sequence"/>
</dbReference>
<keyword evidence="3" id="KW-0804">Transcription</keyword>
<protein>
    <submittedName>
        <fullName evidence="5">Winged helix-turn-helix DNA-binding protein</fullName>
    </submittedName>
</protein>
<accession>A0ABR4R336</accession>
<dbReference type="SUPFAM" id="SSF46785">
    <property type="entry name" value="Winged helix' DNA-binding domain"/>
    <property type="match status" value="1"/>
</dbReference>
<feature type="domain" description="HTH asnC-type" evidence="4">
    <location>
        <begin position="23"/>
        <end position="84"/>
    </location>
</feature>
<dbReference type="Pfam" id="PF13412">
    <property type="entry name" value="HTH_24"/>
    <property type="match status" value="1"/>
</dbReference>
<dbReference type="InterPro" id="IPR019885">
    <property type="entry name" value="Tscrpt_reg_HTH_AsnC-type_CS"/>
</dbReference>
<reference evidence="5 6" key="1">
    <citation type="submission" date="2014-03" db="EMBL/GenBank/DDBJ databases">
        <title>Genome sequence of Bordetella hinzii.</title>
        <authorList>
            <person name="Register K."/>
            <person name="Harvill E."/>
            <person name="Goodfield L.L."/>
            <person name="Ivanov Y.V."/>
            <person name="Meyer J.A."/>
            <person name="Muse S.J."/>
            <person name="Jacobs N."/>
            <person name="Bendor L."/>
            <person name="Smallridge W.E."/>
            <person name="Brinkac L.M."/>
            <person name="Sanka R."/>
            <person name="Kim M."/>
            <person name="Losada L."/>
        </authorList>
    </citation>
    <scope>NUCLEOTIDE SEQUENCE [LARGE SCALE GENOMIC DNA]</scope>
    <source>
        <strain evidence="5 6">OH87 BAL007II</strain>
    </source>
</reference>
<dbReference type="CDD" id="cd00090">
    <property type="entry name" value="HTH_ARSR"/>
    <property type="match status" value="1"/>
</dbReference>
<dbReference type="InterPro" id="IPR036388">
    <property type="entry name" value="WH-like_DNA-bd_sf"/>
</dbReference>
<dbReference type="PROSITE" id="PS50956">
    <property type="entry name" value="HTH_ASNC_2"/>
    <property type="match status" value="1"/>
</dbReference>
<dbReference type="PANTHER" id="PTHR30154">
    <property type="entry name" value="LEUCINE-RESPONSIVE REGULATORY PROTEIN"/>
    <property type="match status" value="1"/>
</dbReference>
<dbReference type="SUPFAM" id="SSF54909">
    <property type="entry name" value="Dimeric alpha+beta barrel"/>
    <property type="match status" value="1"/>
</dbReference>
<evidence type="ECO:0000256" key="3">
    <source>
        <dbReference type="ARBA" id="ARBA00023163"/>
    </source>
</evidence>
<name>A0ABR4R336_9BORD</name>
<evidence type="ECO:0000259" key="4">
    <source>
        <dbReference type="PROSITE" id="PS50956"/>
    </source>
</evidence>
<dbReference type="InterPro" id="IPR019888">
    <property type="entry name" value="Tscrpt_reg_AsnC-like"/>
</dbReference>
<dbReference type="EMBL" id="JHEM01000010">
    <property type="protein sequence ID" value="KCB24846.1"/>
    <property type="molecule type" value="Genomic_DNA"/>
</dbReference>
<evidence type="ECO:0000256" key="1">
    <source>
        <dbReference type="ARBA" id="ARBA00023015"/>
    </source>
</evidence>
<proteinExistence type="predicted"/>
<dbReference type="Gene3D" id="3.30.70.920">
    <property type="match status" value="1"/>
</dbReference>
<organism evidence="5 6">
    <name type="scientific">Bordetella hinzii OH87 BAL007II</name>
    <dbReference type="NCBI Taxonomy" id="1331262"/>
    <lineage>
        <taxon>Bacteria</taxon>
        <taxon>Pseudomonadati</taxon>
        <taxon>Pseudomonadota</taxon>
        <taxon>Betaproteobacteria</taxon>
        <taxon>Burkholderiales</taxon>
        <taxon>Alcaligenaceae</taxon>
        <taxon>Bordetella</taxon>
    </lineage>
</organism>
<dbReference type="Pfam" id="PF01037">
    <property type="entry name" value="AsnC_trans_reg"/>
    <property type="match status" value="1"/>
</dbReference>
<evidence type="ECO:0000313" key="5">
    <source>
        <dbReference type="EMBL" id="KCB24846.1"/>
    </source>
</evidence>
<evidence type="ECO:0000313" key="6">
    <source>
        <dbReference type="Proteomes" id="UP000025748"/>
    </source>
</evidence>
<evidence type="ECO:0000256" key="2">
    <source>
        <dbReference type="ARBA" id="ARBA00023125"/>
    </source>
</evidence>
<gene>
    <name evidence="5" type="ORF">L544_1143</name>
</gene>
<dbReference type="PRINTS" id="PR00033">
    <property type="entry name" value="HTHASNC"/>
</dbReference>
<dbReference type="GO" id="GO:0003677">
    <property type="term" value="F:DNA binding"/>
    <property type="evidence" value="ECO:0007669"/>
    <property type="project" value="UniProtKB-KW"/>
</dbReference>
<sequence length="176" mass="19665">MLRASKLRYKSAVIHNNIVPMLLDPIDHRILALLQRNADLSNAALADQVGLSASACLRRVARLKETGVIQRVVALLDPAHTGRPLTAIVTIEFTRHGSDYRRKLMQALVAEPAVTQCYLVTGHVSCVIVVHMNNMDEYLAFADRHFDQDENVEAFYTHVVMQTVKYEPGPPLPDLP</sequence>
<dbReference type="InterPro" id="IPR036390">
    <property type="entry name" value="WH_DNA-bd_sf"/>
</dbReference>
<dbReference type="InterPro" id="IPR011008">
    <property type="entry name" value="Dimeric_a/b-barrel"/>
</dbReference>
<dbReference type="InterPro" id="IPR000485">
    <property type="entry name" value="AsnC-type_HTH_dom"/>
</dbReference>
<dbReference type="Gene3D" id="1.10.10.10">
    <property type="entry name" value="Winged helix-like DNA-binding domain superfamily/Winged helix DNA-binding domain"/>
    <property type="match status" value="1"/>
</dbReference>
<dbReference type="InterPro" id="IPR019887">
    <property type="entry name" value="Tscrpt_reg_AsnC/Lrp_C"/>
</dbReference>
<dbReference type="PANTHER" id="PTHR30154:SF34">
    <property type="entry name" value="TRANSCRIPTIONAL REGULATOR AZLB"/>
    <property type="match status" value="1"/>
</dbReference>
<keyword evidence="6" id="KW-1185">Reference proteome</keyword>
<dbReference type="PROSITE" id="PS00519">
    <property type="entry name" value="HTH_ASNC_1"/>
    <property type="match status" value="1"/>
</dbReference>
<dbReference type="InterPro" id="IPR011991">
    <property type="entry name" value="ArsR-like_HTH"/>
</dbReference>
<dbReference type="SMART" id="SM00344">
    <property type="entry name" value="HTH_ASNC"/>
    <property type="match status" value="1"/>
</dbReference>
<keyword evidence="2 5" id="KW-0238">DNA-binding</keyword>
<comment type="caution">
    <text evidence="5">The sequence shown here is derived from an EMBL/GenBank/DDBJ whole genome shotgun (WGS) entry which is preliminary data.</text>
</comment>
<keyword evidence="1" id="KW-0805">Transcription regulation</keyword>